<feature type="domain" description="HTH tetR-type" evidence="5">
    <location>
        <begin position="1"/>
        <end position="60"/>
    </location>
</feature>
<sequence length="179" mass="20097">MTRRLILEAAEHSFAENGFRNTTIAAIATELEMSPANVFKHFSCKEDLARAVIETRLSRGIRFRGGSPGERMASFVRNALKSMLDLRKQERGLFEIMEMLIASPDLEQRFRLSLIAQVAQALRSDTETKSLSAERIADVLLAVLHPSIVDRTEEAILKRRAEHLLAIIEKAELAAPQID</sequence>
<dbReference type="InterPro" id="IPR009057">
    <property type="entry name" value="Homeodomain-like_sf"/>
</dbReference>
<dbReference type="EMBL" id="JACHEJ010000039">
    <property type="protein sequence ID" value="MBB6182544.1"/>
    <property type="molecule type" value="Genomic_DNA"/>
</dbReference>
<keyword evidence="1" id="KW-0805">Transcription regulation</keyword>
<comment type="caution">
    <text evidence="6">The sequence shown here is derived from an EMBL/GenBank/DDBJ whole genome shotgun (WGS) entry which is preliminary data.</text>
</comment>
<dbReference type="PANTHER" id="PTHR30055">
    <property type="entry name" value="HTH-TYPE TRANSCRIPTIONAL REGULATOR RUTR"/>
    <property type="match status" value="1"/>
</dbReference>
<dbReference type="Pfam" id="PF00440">
    <property type="entry name" value="TetR_N"/>
    <property type="match status" value="1"/>
</dbReference>
<feature type="DNA-binding region" description="H-T-H motif" evidence="4">
    <location>
        <begin position="23"/>
        <end position="42"/>
    </location>
</feature>
<name>A0A7W9Z1X1_9HYPH</name>
<keyword evidence="2 4" id="KW-0238">DNA-binding</keyword>
<evidence type="ECO:0000256" key="2">
    <source>
        <dbReference type="ARBA" id="ARBA00023125"/>
    </source>
</evidence>
<dbReference type="Proteomes" id="UP000535501">
    <property type="component" value="Unassembled WGS sequence"/>
</dbReference>
<dbReference type="InterPro" id="IPR050109">
    <property type="entry name" value="HTH-type_TetR-like_transc_reg"/>
</dbReference>
<dbReference type="PROSITE" id="PS50977">
    <property type="entry name" value="HTH_TETR_2"/>
    <property type="match status" value="1"/>
</dbReference>
<dbReference type="Gene3D" id="1.10.357.10">
    <property type="entry name" value="Tetracycline Repressor, domain 2"/>
    <property type="match status" value="1"/>
</dbReference>
<evidence type="ECO:0000256" key="4">
    <source>
        <dbReference type="PROSITE-ProRule" id="PRU00335"/>
    </source>
</evidence>
<organism evidence="6 7">
    <name type="scientific">Pseudorhizobium flavum</name>
    <dbReference type="NCBI Taxonomy" id="1335061"/>
    <lineage>
        <taxon>Bacteria</taxon>
        <taxon>Pseudomonadati</taxon>
        <taxon>Pseudomonadota</taxon>
        <taxon>Alphaproteobacteria</taxon>
        <taxon>Hyphomicrobiales</taxon>
        <taxon>Rhizobiaceae</taxon>
        <taxon>Rhizobium/Agrobacterium group</taxon>
        <taxon>Pseudorhizobium</taxon>
    </lineage>
</organism>
<keyword evidence="7" id="KW-1185">Reference proteome</keyword>
<dbReference type="RefSeq" id="WP_172977920.1">
    <property type="nucleotide sequence ID" value="NZ_JACHEJ010000039.1"/>
</dbReference>
<keyword evidence="3" id="KW-0804">Transcription</keyword>
<evidence type="ECO:0000256" key="3">
    <source>
        <dbReference type="ARBA" id="ARBA00023163"/>
    </source>
</evidence>
<reference evidence="6 7" key="1">
    <citation type="submission" date="2020-08" db="EMBL/GenBank/DDBJ databases">
        <title>Genomic Encyclopedia of Type Strains, Phase IV (KMG-IV): sequencing the most valuable type-strain genomes for metagenomic binning, comparative biology and taxonomic classification.</title>
        <authorList>
            <person name="Goeker M."/>
        </authorList>
    </citation>
    <scope>NUCLEOTIDE SEQUENCE [LARGE SCALE GENOMIC DNA]</scope>
    <source>
        <strain evidence="6 7">DSM 102134</strain>
    </source>
</reference>
<protein>
    <submittedName>
        <fullName evidence="6">TetR/AcrR family transcriptional repressor of the ameABC operon</fullName>
    </submittedName>
</protein>
<dbReference type="GO" id="GO:0003700">
    <property type="term" value="F:DNA-binding transcription factor activity"/>
    <property type="evidence" value="ECO:0007669"/>
    <property type="project" value="TreeGrafter"/>
</dbReference>
<proteinExistence type="predicted"/>
<dbReference type="AlphaFoldDB" id="A0A7W9Z1X1"/>
<gene>
    <name evidence="6" type="ORF">HNQ75_004533</name>
</gene>
<dbReference type="PRINTS" id="PR00455">
    <property type="entry name" value="HTHTETR"/>
</dbReference>
<dbReference type="InterPro" id="IPR001647">
    <property type="entry name" value="HTH_TetR"/>
</dbReference>
<dbReference type="PANTHER" id="PTHR30055:SF234">
    <property type="entry name" value="HTH-TYPE TRANSCRIPTIONAL REGULATOR BETI"/>
    <property type="match status" value="1"/>
</dbReference>
<evidence type="ECO:0000313" key="6">
    <source>
        <dbReference type="EMBL" id="MBB6182544.1"/>
    </source>
</evidence>
<accession>A0A7W9Z1X1</accession>
<dbReference type="SUPFAM" id="SSF46689">
    <property type="entry name" value="Homeodomain-like"/>
    <property type="match status" value="1"/>
</dbReference>
<evidence type="ECO:0000313" key="7">
    <source>
        <dbReference type="Proteomes" id="UP000535501"/>
    </source>
</evidence>
<evidence type="ECO:0000256" key="1">
    <source>
        <dbReference type="ARBA" id="ARBA00023015"/>
    </source>
</evidence>
<evidence type="ECO:0000259" key="5">
    <source>
        <dbReference type="PROSITE" id="PS50977"/>
    </source>
</evidence>
<dbReference type="GO" id="GO:0000976">
    <property type="term" value="F:transcription cis-regulatory region binding"/>
    <property type="evidence" value="ECO:0007669"/>
    <property type="project" value="TreeGrafter"/>
</dbReference>